<protein>
    <recommendedName>
        <fullName evidence="5">Embryo surrounding factor 1 brassicaceae domain-containing protein</fullName>
    </recommendedName>
</protein>
<dbReference type="Proteomes" id="UP000823388">
    <property type="component" value="Chromosome 9N"/>
</dbReference>
<evidence type="ECO:0008006" key="5">
    <source>
        <dbReference type="Google" id="ProtNLM"/>
    </source>
</evidence>
<gene>
    <name evidence="2" type="ORF">PVAP13_9NG809032</name>
    <name evidence="3" type="ORF">PVAP13_9NG809164</name>
</gene>
<evidence type="ECO:0000313" key="3">
    <source>
        <dbReference type="EMBL" id="KAG2544099.1"/>
    </source>
</evidence>
<accession>A0A8T0N4J8</accession>
<evidence type="ECO:0000313" key="2">
    <source>
        <dbReference type="EMBL" id="KAG2544097.1"/>
    </source>
</evidence>
<reference evidence="2" key="1">
    <citation type="submission" date="2020-05" db="EMBL/GenBank/DDBJ databases">
        <title>WGS assembly of Panicum virgatum.</title>
        <authorList>
            <person name="Lovell J.T."/>
            <person name="Jenkins J."/>
            <person name="Shu S."/>
            <person name="Juenger T.E."/>
            <person name="Schmutz J."/>
        </authorList>
    </citation>
    <scope>NUCLEOTIDE SEQUENCE</scope>
    <source>
        <strain evidence="2">AP13</strain>
    </source>
</reference>
<sequence>MASLLRDVMTMLMLTLLIGSPAECRHLEAAGGSATAGGAVNSTSWLGEGKVTIIWCLPMQCKYFGPSWKDCYCCGDPYEAKNCYLTKGECRAKCPACNPICPPSPSSSR</sequence>
<feature type="signal peptide" evidence="1">
    <location>
        <begin position="1"/>
        <end position="24"/>
    </location>
</feature>
<comment type="caution">
    <text evidence="2">The sequence shown here is derived from an EMBL/GenBank/DDBJ whole genome shotgun (WGS) entry which is preliminary data.</text>
</comment>
<keyword evidence="4" id="KW-1185">Reference proteome</keyword>
<dbReference type="EMBL" id="CM029054">
    <property type="protein sequence ID" value="KAG2544099.1"/>
    <property type="molecule type" value="Genomic_DNA"/>
</dbReference>
<organism evidence="2 4">
    <name type="scientific">Panicum virgatum</name>
    <name type="common">Blackwell switchgrass</name>
    <dbReference type="NCBI Taxonomy" id="38727"/>
    <lineage>
        <taxon>Eukaryota</taxon>
        <taxon>Viridiplantae</taxon>
        <taxon>Streptophyta</taxon>
        <taxon>Embryophyta</taxon>
        <taxon>Tracheophyta</taxon>
        <taxon>Spermatophyta</taxon>
        <taxon>Magnoliopsida</taxon>
        <taxon>Liliopsida</taxon>
        <taxon>Poales</taxon>
        <taxon>Poaceae</taxon>
        <taxon>PACMAD clade</taxon>
        <taxon>Panicoideae</taxon>
        <taxon>Panicodae</taxon>
        <taxon>Paniceae</taxon>
        <taxon>Panicinae</taxon>
        <taxon>Panicum</taxon>
        <taxon>Panicum sect. Hiantes</taxon>
    </lineage>
</organism>
<proteinExistence type="predicted"/>
<name>A0A8T0N4J8_PANVG</name>
<feature type="chain" id="PRO_5036274619" description="Embryo surrounding factor 1 brassicaceae domain-containing protein" evidence="1">
    <location>
        <begin position="25"/>
        <end position="109"/>
    </location>
</feature>
<evidence type="ECO:0000313" key="4">
    <source>
        <dbReference type="Proteomes" id="UP000823388"/>
    </source>
</evidence>
<evidence type="ECO:0000256" key="1">
    <source>
        <dbReference type="SAM" id="SignalP"/>
    </source>
</evidence>
<dbReference type="AlphaFoldDB" id="A0A8T0N4J8"/>
<dbReference type="EMBL" id="CM029054">
    <property type="protein sequence ID" value="KAG2544097.1"/>
    <property type="molecule type" value="Genomic_DNA"/>
</dbReference>
<keyword evidence="1" id="KW-0732">Signal</keyword>